<feature type="domain" description="Glucose dehydrogenase C-terminal" evidence="6">
    <location>
        <begin position="146"/>
        <end position="345"/>
    </location>
</feature>
<dbReference type="InterPro" id="IPR036291">
    <property type="entry name" value="NAD(P)-bd_dom_sf"/>
</dbReference>
<evidence type="ECO:0000313" key="8">
    <source>
        <dbReference type="Proteomes" id="UP000517916"/>
    </source>
</evidence>
<dbReference type="InterPro" id="IPR031640">
    <property type="entry name" value="Glu_dehyd_C"/>
</dbReference>
<dbReference type="Pfam" id="PF08240">
    <property type="entry name" value="ADH_N"/>
    <property type="match status" value="1"/>
</dbReference>
<evidence type="ECO:0000256" key="4">
    <source>
        <dbReference type="ARBA" id="ARBA00023002"/>
    </source>
</evidence>
<dbReference type="Pfam" id="PF16912">
    <property type="entry name" value="Glu_dehyd_C"/>
    <property type="match status" value="1"/>
</dbReference>
<evidence type="ECO:0000259" key="5">
    <source>
        <dbReference type="Pfam" id="PF08240"/>
    </source>
</evidence>
<comment type="caution">
    <text evidence="7">The sequence shown here is derived from an EMBL/GenBank/DDBJ whole genome shotgun (WGS) entry which is preliminary data.</text>
</comment>
<accession>A0ABR6BRZ0</accession>
<keyword evidence="2" id="KW-0479">Metal-binding</keyword>
<keyword evidence="4" id="KW-0560">Oxidoreductase</keyword>
<dbReference type="Gene3D" id="3.40.50.720">
    <property type="entry name" value="NAD(P)-binding Rossmann-like Domain"/>
    <property type="match status" value="1"/>
</dbReference>
<dbReference type="EMBL" id="JACJID010000005">
    <property type="protein sequence ID" value="MBA8929671.1"/>
    <property type="molecule type" value="Genomic_DNA"/>
</dbReference>
<sequence>MRAATVVPGRPDDLLLEDLPDPLPGKDELLVAGVLAGLCHTDLEVISGRFGTLPPGRDRMVLFHEAFGRVVSAPEGSGFVPGDHVAGMVRRPDPTPCGPCANHRWDFCLREDYTERGVKELDGYGSQLWTVEPRYAVKLAASVGEAAVLTEPTSVVAKAWDQAETVGGRVFASQRTALITGAGPVGLLAAMLGVQRGLDVHVLDRVTDGRKPDLVRQLGATYHHDLDSLRVAPDVVIECTGVGPLVFEAVRRTARNAVVVLLGLSTSDGPAPLHAGAFNDQLVFGNTSVVGSVNAGPHHFVQAAEALRLADPQWLAQLLTRRVPLSRWTDALTRSADDIKVTIDLQA</sequence>
<name>A0ABR6BRZ0_9PSEU</name>
<evidence type="ECO:0000256" key="2">
    <source>
        <dbReference type="ARBA" id="ARBA00022723"/>
    </source>
</evidence>
<feature type="domain" description="Alcohol dehydrogenase-like N-terminal" evidence="5">
    <location>
        <begin position="25"/>
        <end position="139"/>
    </location>
</feature>
<dbReference type="InterPro" id="IPR013154">
    <property type="entry name" value="ADH-like_N"/>
</dbReference>
<evidence type="ECO:0000259" key="6">
    <source>
        <dbReference type="Pfam" id="PF16912"/>
    </source>
</evidence>
<proteinExistence type="predicted"/>
<dbReference type="PANTHER" id="PTHR43189:SF2">
    <property type="entry name" value="GLUCOSE 1-DEHYDROGENASE"/>
    <property type="match status" value="1"/>
</dbReference>
<dbReference type="Gene3D" id="3.90.180.10">
    <property type="entry name" value="Medium-chain alcohol dehydrogenases, catalytic domain"/>
    <property type="match status" value="1"/>
</dbReference>
<protein>
    <submittedName>
        <fullName evidence="7">Threonine dehydrogenase-like Zn-dependent dehydrogenase</fullName>
    </submittedName>
</protein>
<dbReference type="SUPFAM" id="SSF50129">
    <property type="entry name" value="GroES-like"/>
    <property type="match status" value="1"/>
</dbReference>
<dbReference type="CDD" id="cd08230">
    <property type="entry name" value="glucose_DH"/>
    <property type="match status" value="1"/>
</dbReference>
<keyword evidence="3" id="KW-0862">Zinc</keyword>
<dbReference type="InterPro" id="IPR011032">
    <property type="entry name" value="GroES-like_sf"/>
</dbReference>
<gene>
    <name evidence="7" type="ORF">BC739_006889</name>
</gene>
<reference evidence="7 8" key="1">
    <citation type="submission" date="2020-08" db="EMBL/GenBank/DDBJ databases">
        <title>Genomic Encyclopedia of Archaeal and Bacterial Type Strains, Phase II (KMG-II): from individual species to whole genera.</title>
        <authorList>
            <person name="Goeker M."/>
        </authorList>
    </citation>
    <scope>NUCLEOTIDE SEQUENCE [LARGE SCALE GENOMIC DNA]</scope>
    <source>
        <strain evidence="7 8">DSM 43850</strain>
    </source>
</reference>
<comment type="cofactor">
    <cofactor evidence="1">
        <name>Zn(2+)</name>
        <dbReference type="ChEBI" id="CHEBI:29105"/>
    </cofactor>
</comment>
<dbReference type="PANTHER" id="PTHR43189">
    <property type="entry name" value="ZINC-TYPE ALCOHOL DEHYDROGENASE-LIKE PROTEIN C1198.01-RELATED"/>
    <property type="match status" value="1"/>
</dbReference>
<evidence type="ECO:0000313" key="7">
    <source>
        <dbReference type="EMBL" id="MBA8929671.1"/>
    </source>
</evidence>
<evidence type="ECO:0000256" key="1">
    <source>
        <dbReference type="ARBA" id="ARBA00001947"/>
    </source>
</evidence>
<dbReference type="Proteomes" id="UP000517916">
    <property type="component" value="Unassembled WGS sequence"/>
</dbReference>
<dbReference type="SUPFAM" id="SSF51735">
    <property type="entry name" value="NAD(P)-binding Rossmann-fold domains"/>
    <property type="match status" value="1"/>
</dbReference>
<dbReference type="RefSeq" id="WP_182839511.1">
    <property type="nucleotide sequence ID" value="NZ_BAAABQ010000089.1"/>
</dbReference>
<keyword evidence="8" id="KW-1185">Reference proteome</keyword>
<evidence type="ECO:0000256" key="3">
    <source>
        <dbReference type="ARBA" id="ARBA00022833"/>
    </source>
</evidence>
<organism evidence="7 8">
    <name type="scientific">Kutzneria viridogrisea</name>
    <dbReference type="NCBI Taxonomy" id="47990"/>
    <lineage>
        <taxon>Bacteria</taxon>
        <taxon>Bacillati</taxon>
        <taxon>Actinomycetota</taxon>
        <taxon>Actinomycetes</taxon>
        <taxon>Pseudonocardiales</taxon>
        <taxon>Pseudonocardiaceae</taxon>
        <taxon>Kutzneria</taxon>
    </lineage>
</organism>